<evidence type="ECO:0000256" key="1">
    <source>
        <dbReference type="ARBA" id="ARBA00010875"/>
    </source>
</evidence>
<dbReference type="HAMAP" id="MF_00009">
    <property type="entry name" value="Endoribonucl_YbeY"/>
    <property type="match status" value="1"/>
</dbReference>
<keyword evidence="3 9" id="KW-0698">rRNA processing</keyword>
<accession>A0A0M0KYJ1</accession>
<dbReference type="GO" id="GO:0004521">
    <property type="term" value="F:RNA endonuclease activity"/>
    <property type="evidence" value="ECO:0007669"/>
    <property type="project" value="UniProtKB-UniRule"/>
</dbReference>
<dbReference type="AlphaFoldDB" id="A0A0M0KYJ1"/>
<comment type="caution">
    <text evidence="10">The sequence shown here is derived from an EMBL/GenBank/DDBJ whole genome shotgun (WGS) entry which is preliminary data.</text>
</comment>
<gene>
    <name evidence="9" type="primary">ybeY</name>
    <name evidence="10" type="ORF">AMD01_14150</name>
</gene>
<keyword evidence="8 9" id="KW-0862">Zinc</keyword>
<dbReference type="PANTHER" id="PTHR46986">
    <property type="entry name" value="ENDORIBONUCLEASE YBEY, CHLOROPLASTIC"/>
    <property type="match status" value="1"/>
</dbReference>
<comment type="function">
    <text evidence="9">Single strand-specific metallo-endoribonuclease involved in late-stage 70S ribosome quality control and in maturation of the 3' terminus of the 16S rRNA.</text>
</comment>
<feature type="binding site" evidence="9">
    <location>
        <position position="126"/>
    </location>
    <ligand>
        <name>Zn(2+)</name>
        <dbReference type="ChEBI" id="CHEBI:29105"/>
        <note>catalytic</note>
    </ligand>
</feature>
<keyword evidence="6 9" id="KW-0255">Endonuclease</keyword>
<dbReference type="Gene3D" id="3.40.390.30">
    <property type="entry name" value="Metalloproteases ('zincins'), catalytic domain"/>
    <property type="match status" value="1"/>
</dbReference>
<keyword evidence="4 9" id="KW-0540">Nuclease</keyword>
<comment type="cofactor">
    <cofactor evidence="9">
        <name>Zn(2+)</name>
        <dbReference type="ChEBI" id="CHEBI:29105"/>
    </cofactor>
    <text evidence="9">Binds 1 zinc ion.</text>
</comment>
<dbReference type="InterPro" id="IPR002036">
    <property type="entry name" value="YbeY"/>
</dbReference>
<dbReference type="PROSITE" id="PS01306">
    <property type="entry name" value="UPF0054"/>
    <property type="match status" value="1"/>
</dbReference>
<evidence type="ECO:0000256" key="5">
    <source>
        <dbReference type="ARBA" id="ARBA00022723"/>
    </source>
</evidence>
<dbReference type="SUPFAM" id="SSF55486">
    <property type="entry name" value="Metalloproteases ('zincins'), catalytic domain"/>
    <property type="match status" value="1"/>
</dbReference>
<proteinExistence type="inferred from homology"/>
<evidence type="ECO:0000256" key="2">
    <source>
        <dbReference type="ARBA" id="ARBA00022517"/>
    </source>
</evidence>
<dbReference type="NCBIfam" id="TIGR00043">
    <property type="entry name" value="rRNA maturation RNase YbeY"/>
    <property type="match status" value="1"/>
</dbReference>
<dbReference type="EMBL" id="LILC01000019">
    <property type="protein sequence ID" value="KOO43879.1"/>
    <property type="molecule type" value="Genomic_DNA"/>
</dbReference>
<evidence type="ECO:0000256" key="8">
    <source>
        <dbReference type="ARBA" id="ARBA00022833"/>
    </source>
</evidence>
<reference evidence="11" key="1">
    <citation type="submission" date="2015-08" db="EMBL/GenBank/DDBJ databases">
        <title>Fjat-14210 dsm16467.</title>
        <authorList>
            <person name="Liu B."/>
            <person name="Wang J."/>
            <person name="Zhu Y."/>
            <person name="Liu G."/>
            <person name="Chen Q."/>
            <person name="Chen Z."/>
            <person name="Lan J."/>
            <person name="Che J."/>
            <person name="Ge C."/>
            <person name="Shi H."/>
            <person name="Pan Z."/>
            <person name="Liu X."/>
        </authorList>
    </citation>
    <scope>NUCLEOTIDE SEQUENCE [LARGE SCALE GENOMIC DNA]</scope>
    <source>
        <strain evidence="11">DSM 16467</strain>
    </source>
</reference>
<name>A0A0M0KYJ1_9BACI</name>
<evidence type="ECO:0000256" key="4">
    <source>
        <dbReference type="ARBA" id="ARBA00022722"/>
    </source>
</evidence>
<sequence>MSLVIDFIDETNEVTDDMTKTIEGLLELAAKKEEVADDTEVSVTFVDNDRIQEINREYRDKDKPTDVISFALEEMGEGELEIIGEDMPRVLGDIIISIPRTKEQAEEYGHSFTRELGFLAVHGFLHLLGYDHETTEDEQEMFSKQRAILDEYGLSR</sequence>
<evidence type="ECO:0000256" key="3">
    <source>
        <dbReference type="ARBA" id="ARBA00022552"/>
    </source>
</evidence>
<evidence type="ECO:0000313" key="11">
    <source>
        <dbReference type="Proteomes" id="UP000037558"/>
    </source>
</evidence>
<evidence type="ECO:0000256" key="7">
    <source>
        <dbReference type="ARBA" id="ARBA00022801"/>
    </source>
</evidence>
<keyword evidence="2 9" id="KW-0690">Ribosome biogenesis</keyword>
<dbReference type="Pfam" id="PF02130">
    <property type="entry name" value="YbeY"/>
    <property type="match status" value="1"/>
</dbReference>
<dbReference type="PATRIC" id="fig|284581.3.peg.3900"/>
<dbReference type="InterPro" id="IPR020549">
    <property type="entry name" value="YbeY_CS"/>
</dbReference>
<keyword evidence="11" id="KW-1185">Reference proteome</keyword>
<dbReference type="STRING" id="284581.AMD01_14150"/>
<keyword evidence="7 9" id="KW-0378">Hydrolase</keyword>
<dbReference type="GO" id="GO:0005737">
    <property type="term" value="C:cytoplasm"/>
    <property type="evidence" value="ECO:0007669"/>
    <property type="project" value="UniProtKB-SubCell"/>
</dbReference>
<comment type="subcellular location">
    <subcellularLocation>
        <location evidence="9">Cytoplasm</location>
    </subcellularLocation>
</comment>
<evidence type="ECO:0000256" key="9">
    <source>
        <dbReference type="HAMAP-Rule" id="MF_00009"/>
    </source>
</evidence>
<evidence type="ECO:0000313" key="10">
    <source>
        <dbReference type="EMBL" id="KOO43879.1"/>
    </source>
</evidence>
<comment type="similarity">
    <text evidence="1 9">Belongs to the endoribonuclease YbeY family.</text>
</comment>
<feature type="binding site" evidence="9">
    <location>
        <position position="132"/>
    </location>
    <ligand>
        <name>Zn(2+)</name>
        <dbReference type="ChEBI" id="CHEBI:29105"/>
        <note>catalytic</note>
    </ligand>
</feature>
<dbReference type="PANTHER" id="PTHR46986:SF1">
    <property type="entry name" value="ENDORIBONUCLEASE YBEY, CHLOROPLASTIC"/>
    <property type="match status" value="1"/>
</dbReference>
<dbReference type="GO" id="GO:0004222">
    <property type="term" value="F:metalloendopeptidase activity"/>
    <property type="evidence" value="ECO:0007669"/>
    <property type="project" value="InterPro"/>
</dbReference>
<feature type="binding site" evidence="9">
    <location>
        <position position="122"/>
    </location>
    <ligand>
        <name>Zn(2+)</name>
        <dbReference type="ChEBI" id="CHEBI:29105"/>
        <note>catalytic</note>
    </ligand>
</feature>
<organism evidence="10 11">
    <name type="scientific">Priestia koreensis</name>
    <dbReference type="NCBI Taxonomy" id="284581"/>
    <lineage>
        <taxon>Bacteria</taxon>
        <taxon>Bacillati</taxon>
        <taxon>Bacillota</taxon>
        <taxon>Bacilli</taxon>
        <taxon>Bacillales</taxon>
        <taxon>Bacillaceae</taxon>
        <taxon>Priestia</taxon>
    </lineage>
</organism>
<dbReference type="GO" id="GO:0006364">
    <property type="term" value="P:rRNA processing"/>
    <property type="evidence" value="ECO:0007669"/>
    <property type="project" value="UniProtKB-UniRule"/>
</dbReference>
<dbReference type="InterPro" id="IPR023091">
    <property type="entry name" value="MetalPrtase_cat_dom_sf_prd"/>
</dbReference>
<evidence type="ECO:0000256" key="6">
    <source>
        <dbReference type="ARBA" id="ARBA00022759"/>
    </source>
</evidence>
<dbReference type="RefSeq" id="WP_053402078.1">
    <property type="nucleotide sequence ID" value="NZ_JAUKEN010000001.1"/>
</dbReference>
<dbReference type="Proteomes" id="UP000037558">
    <property type="component" value="Unassembled WGS sequence"/>
</dbReference>
<dbReference type="GO" id="GO:0008270">
    <property type="term" value="F:zinc ion binding"/>
    <property type="evidence" value="ECO:0007669"/>
    <property type="project" value="UniProtKB-UniRule"/>
</dbReference>
<dbReference type="OrthoDB" id="9807740at2"/>
<dbReference type="EC" id="3.1.-.-" evidence="9"/>
<keyword evidence="5 9" id="KW-0479">Metal-binding</keyword>
<keyword evidence="9" id="KW-0963">Cytoplasm</keyword>
<protein>
    <recommendedName>
        <fullName evidence="9">Endoribonuclease YbeY</fullName>
        <ecNumber evidence="9">3.1.-.-</ecNumber>
    </recommendedName>
</protein>